<dbReference type="Proteomes" id="UP000678545">
    <property type="component" value="Unassembled WGS sequence"/>
</dbReference>
<evidence type="ECO:0000313" key="3">
    <source>
        <dbReference type="Proteomes" id="UP000678545"/>
    </source>
</evidence>
<dbReference type="PROSITE" id="PS51257">
    <property type="entry name" value="PROKAR_LIPOPROTEIN"/>
    <property type="match status" value="1"/>
</dbReference>
<dbReference type="EMBL" id="JAGSPJ010000008">
    <property type="protein sequence ID" value="MBR7801696.1"/>
    <property type="molecule type" value="Genomic_DNA"/>
</dbReference>
<keyword evidence="3" id="KW-1185">Reference proteome</keyword>
<proteinExistence type="predicted"/>
<gene>
    <name evidence="2" type="ORF">KDM90_16910</name>
</gene>
<protein>
    <submittedName>
        <fullName evidence="2">Membrane integrity-associated transporter subunit PqiC</fullName>
    </submittedName>
</protein>
<dbReference type="Pfam" id="PF03886">
    <property type="entry name" value="ABC_trans_aux"/>
    <property type="match status" value="1"/>
</dbReference>
<evidence type="ECO:0000313" key="2">
    <source>
        <dbReference type="EMBL" id="MBR7801696.1"/>
    </source>
</evidence>
<reference evidence="2" key="1">
    <citation type="submission" date="2021-04" db="EMBL/GenBank/DDBJ databases">
        <title>novel species isolated from subtropical streams in China.</title>
        <authorList>
            <person name="Lu H."/>
        </authorList>
    </citation>
    <scope>NUCLEOTIDE SEQUENCE</scope>
    <source>
        <strain evidence="2">FT137W</strain>
    </source>
</reference>
<dbReference type="Gene3D" id="3.40.50.10610">
    <property type="entry name" value="ABC-type transport auxiliary lipoprotein component"/>
    <property type="match status" value="1"/>
</dbReference>
<evidence type="ECO:0000259" key="1">
    <source>
        <dbReference type="Pfam" id="PF03886"/>
    </source>
</evidence>
<comment type="caution">
    <text evidence="2">The sequence shown here is derived from an EMBL/GenBank/DDBJ whole genome shotgun (WGS) entry which is preliminary data.</text>
</comment>
<feature type="domain" description="ABC-type transport auxiliary lipoprotein component" evidence="1">
    <location>
        <begin position="51"/>
        <end position="195"/>
    </location>
</feature>
<dbReference type="RefSeq" id="WP_212676802.1">
    <property type="nucleotide sequence ID" value="NZ_JAGSPJ010000008.1"/>
</dbReference>
<organism evidence="2 3">
    <name type="scientific">Undibacterium fentianense</name>
    <dbReference type="NCBI Taxonomy" id="2828728"/>
    <lineage>
        <taxon>Bacteria</taxon>
        <taxon>Pseudomonadati</taxon>
        <taxon>Pseudomonadota</taxon>
        <taxon>Betaproteobacteria</taxon>
        <taxon>Burkholderiales</taxon>
        <taxon>Oxalobacteraceae</taxon>
        <taxon>Undibacterium</taxon>
    </lineage>
</organism>
<sequence length="209" mass="23592">MKSHLFLTRSIRYVTNALLIFCILTGCVNTPPIQSFDFGGAEHPGINDKLNKLQINLHPIQVAPNLEGSSMWYRLIYENAQQLRPYAQSRWSVPPSELLKQRFIQHIQQQGGLVSAQFEGVQSAQHLRIDLEEFSQYFSQVNASKVVIRLRATLIRNKQLVAQKTFYAEQSCTTPDALGGASAMPIATDQLITELVTWIQAVVNVPQQR</sequence>
<dbReference type="AlphaFoldDB" id="A0A941E515"/>
<accession>A0A941E515</accession>
<dbReference type="SUPFAM" id="SSF159594">
    <property type="entry name" value="XCC0632-like"/>
    <property type="match status" value="1"/>
</dbReference>
<dbReference type="InterPro" id="IPR005586">
    <property type="entry name" value="ABC_trans_aux"/>
</dbReference>
<name>A0A941E515_9BURK</name>